<evidence type="ECO:0000259" key="13">
    <source>
        <dbReference type="Pfam" id="PF02721"/>
    </source>
</evidence>
<dbReference type="GO" id="GO:0003677">
    <property type="term" value="F:DNA binding"/>
    <property type="evidence" value="ECO:0007669"/>
    <property type="project" value="UniProtKB-KW"/>
</dbReference>
<dbReference type="InterPro" id="IPR003871">
    <property type="entry name" value="RFA1B/D_OB_1st"/>
</dbReference>
<evidence type="ECO:0000256" key="2">
    <source>
        <dbReference type="ARBA" id="ARBA00005690"/>
    </source>
</evidence>
<feature type="domain" description="Replication factor-A protein 1 N-terminal" evidence="14">
    <location>
        <begin position="4"/>
        <end position="103"/>
    </location>
</feature>
<dbReference type="Proteomes" id="UP000008237">
    <property type="component" value="Unassembled WGS sequence"/>
</dbReference>
<dbReference type="CDD" id="cd04474">
    <property type="entry name" value="RPA1_DBD_A"/>
    <property type="match status" value="1"/>
</dbReference>
<dbReference type="InterPro" id="IPR013955">
    <property type="entry name" value="Rep_factor-A_C"/>
</dbReference>
<feature type="domain" description="Replication protein A OB" evidence="16">
    <location>
        <begin position="279"/>
        <end position="369"/>
    </location>
</feature>
<dbReference type="GO" id="GO:0008270">
    <property type="term" value="F:zinc ion binding"/>
    <property type="evidence" value="ECO:0007669"/>
    <property type="project" value="UniProtKB-KW"/>
</dbReference>
<dbReference type="GO" id="GO:0006260">
    <property type="term" value="P:DNA replication"/>
    <property type="evidence" value="ECO:0007669"/>
    <property type="project" value="UniProtKB-KW"/>
</dbReference>
<comment type="function">
    <text evidence="9 11">As part of the heterotrimeric replication protein A complex (RPA/RP-A), binds and stabilizes single-stranded DNA intermediates, that form during DNA replication or upon DNA stress. It prevents their reannealing and in parallel, recruits and activates different proteins and complexes involved in DNA metabolism. Thereby, it plays an essential role both in DNA replication and the cellular response to DNA damage.</text>
</comment>
<dbReference type="InterPro" id="IPR004591">
    <property type="entry name" value="Rfa1"/>
</dbReference>
<dbReference type="OrthoDB" id="1751331at2759"/>
<reference evidence="17 18" key="1">
    <citation type="journal article" date="2010" name="Science">
        <title>Genomic comparison of the ants Camponotus floridanus and Harpegnathos saltator.</title>
        <authorList>
            <person name="Bonasio R."/>
            <person name="Zhang G."/>
            <person name="Ye C."/>
            <person name="Mutti N.S."/>
            <person name="Fang X."/>
            <person name="Qin N."/>
            <person name="Donahue G."/>
            <person name="Yang P."/>
            <person name="Li Q."/>
            <person name="Li C."/>
            <person name="Zhang P."/>
            <person name="Huang Z."/>
            <person name="Berger S.L."/>
            <person name="Reinberg D."/>
            <person name="Wang J."/>
            <person name="Liebig J."/>
        </authorList>
    </citation>
    <scope>NUCLEOTIDE SEQUENCE [LARGE SCALE GENOMIC DNA]</scope>
    <source>
        <strain evidence="17 18">R22 G/1</strain>
    </source>
</reference>
<keyword evidence="5 11" id="KW-0863">Zinc-finger</keyword>
<dbReference type="SUPFAM" id="SSF50249">
    <property type="entry name" value="Nucleic acid-binding proteins"/>
    <property type="match status" value="4"/>
</dbReference>
<dbReference type="InParanoid" id="E2C8L7"/>
<keyword evidence="8 11" id="KW-0539">Nucleus</keyword>
<dbReference type="InterPro" id="IPR031657">
    <property type="entry name" value="REPA_OB_2"/>
</dbReference>
<keyword evidence="6 11" id="KW-0862">Zinc</keyword>
<keyword evidence="7 11" id="KW-0238">DNA-binding</keyword>
<evidence type="ECO:0000256" key="11">
    <source>
        <dbReference type="RuleBase" id="RU364130"/>
    </source>
</evidence>
<dbReference type="CDD" id="cd04475">
    <property type="entry name" value="RPA1_DBD_B"/>
    <property type="match status" value="1"/>
</dbReference>
<sequence>MYKLTEGALDKIMNGIDIEKPVIQILGHKKLTNSNSDRYRLLVSDGLRTNSFTMLATQLNHLISDNTLSEYTVCEISKYALSSVNNSGKEKRVIIILDVEVIASGEMVGRKIGNPVNTSRSEPETSKPNISAAAHQQNGSATKKNNSSNQSSSDISTTPIAALSPYQNKWVIKVRVLTKSQIRTWSNSRGDGKLFNMELVDESGEIRCTAFNNACDKFYDMIEAGNVYYISRCQLKPANKQFNTMKNDFEMSMTNDTEVVPCHDNSEDIPTLQFNFSPISQLENMKKDDMIDVLGVVTTFGELQNIVSQKTGKEHVKRDINIVDDSSVTVCVTLWGKQAEDFDASNNPIVAIKSARVGEFNGGKNLSIGGMAIIEKDPDLPEAHRLRGWYSAGGHLENVKSLSKAGGAGGGDMNAPLYTFQEATDAKLGEKMDAADVFSVTATINIIRVENSIYKACPLESCKKKLVDQSTGVFRCEKCNKDYPNFLYRLLASMNIADATGSRWITAFNEEAEKILGMSAQELGELKENDNDAYMQKFGDASFKRFTFGVRVKSEVFQDEMRMRHTCTSVSPLNYRIYLAHLLDKASKLAHIEKLES</sequence>
<dbReference type="InterPro" id="IPR012340">
    <property type="entry name" value="NA-bd_OB-fold"/>
</dbReference>
<dbReference type="FunCoup" id="E2C8L7">
    <property type="interactions" value="2228"/>
</dbReference>
<dbReference type="CDD" id="cd04476">
    <property type="entry name" value="RPA1_DBD_C"/>
    <property type="match status" value="1"/>
</dbReference>
<dbReference type="STRING" id="610380.E2C8L7"/>
<dbReference type="OMA" id="FNSYAML"/>
<accession>E2C8L7</accession>
<evidence type="ECO:0000256" key="1">
    <source>
        <dbReference type="ARBA" id="ARBA00004123"/>
    </source>
</evidence>
<dbReference type="NCBIfam" id="TIGR00617">
    <property type="entry name" value="rpa1"/>
    <property type="match status" value="1"/>
</dbReference>
<dbReference type="GO" id="GO:0006310">
    <property type="term" value="P:DNA recombination"/>
    <property type="evidence" value="ECO:0007669"/>
    <property type="project" value="InterPro"/>
</dbReference>
<feature type="domain" description="Replication factor A C-terminal" evidence="15">
    <location>
        <begin position="438"/>
        <end position="581"/>
    </location>
</feature>
<dbReference type="PhylomeDB" id="E2C8L7"/>
<dbReference type="Gene3D" id="2.40.50.140">
    <property type="entry name" value="Nucleic acid-binding proteins"/>
    <property type="match status" value="4"/>
</dbReference>
<proteinExistence type="inferred from homology"/>
<dbReference type="InterPro" id="IPR047192">
    <property type="entry name" value="Euk_RPA1_DBD_C"/>
</dbReference>
<dbReference type="KEGG" id="hst:105191113"/>
<evidence type="ECO:0000259" key="15">
    <source>
        <dbReference type="Pfam" id="PF08646"/>
    </source>
</evidence>
<dbReference type="Pfam" id="PF02721">
    <property type="entry name" value="DUF223"/>
    <property type="match status" value="1"/>
</dbReference>
<evidence type="ECO:0000259" key="14">
    <source>
        <dbReference type="Pfam" id="PF04057"/>
    </source>
</evidence>
<evidence type="ECO:0000313" key="17">
    <source>
        <dbReference type="EMBL" id="EFN75747.1"/>
    </source>
</evidence>
<name>E2C8L7_HARSA</name>
<feature type="region of interest" description="Disordered" evidence="12">
    <location>
        <begin position="112"/>
        <end position="156"/>
    </location>
</feature>
<dbReference type="PANTHER" id="PTHR47165:SF4">
    <property type="entry name" value="OS03G0429900 PROTEIN"/>
    <property type="match status" value="1"/>
</dbReference>
<feature type="compositionally biased region" description="Polar residues" evidence="12">
    <location>
        <begin position="115"/>
        <end position="144"/>
    </location>
</feature>
<dbReference type="FunFam" id="2.40.50.140:FF:000064">
    <property type="entry name" value="Replication protein A subunit"/>
    <property type="match status" value="1"/>
</dbReference>
<feature type="domain" description="Replication protein A 70 kDa DNA-binding subunit B/D first OB fold" evidence="13">
    <location>
        <begin position="158"/>
        <end position="262"/>
    </location>
</feature>
<evidence type="ECO:0000256" key="12">
    <source>
        <dbReference type="SAM" id="MobiDB-lite"/>
    </source>
</evidence>
<dbReference type="PANTHER" id="PTHR47165">
    <property type="entry name" value="OS03G0429900 PROTEIN"/>
    <property type="match status" value="1"/>
</dbReference>
<evidence type="ECO:0000256" key="6">
    <source>
        <dbReference type="ARBA" id="ARBA00022833"/>
    </source>
</evidence>
<keyword evidence="3 11" id="KW-0235">DNA replication</keyword>
<comment type="subunit">
    <text evidence="10 11">Component of the heterotrimeric canonical replication protein A complex (RPA).</text>
</comment>
<dbReference type="AlphaFoldDB" id="E2C8L7"/>
<evidence type="ECO:0000256" key="9">
    <source>
        <dbReference type="ARBA" id="ARBA00058595"/>
    </source>
</evidence>
<evidence type="ECO:0000256" key="4">
    <source>
        <dbReference type="ARBA" id="ARBA00022723"/>
    </source>
</evidence>
<comment type="subcellular location">
    <subcellularLocation>
        <location evidence="1 11">Nucleus</location>
    </subcellularLocation>
</comment>
<evidence type="ECO:0000256" key="8">
    <source>
        <dbReference type="ARBA" id="ARBA00023242"/>
    </source>
</evidence>
<evidence type="ECO:0000256" key="3">
    <source>
        <dbReference type="ARBA" id="ARBA00022705"/>
    </source>
</evidence>
<evidence type="ECO:0000256" key="10">
    <source>
        <dbReference type="ARBA" id="ARBA00062035"/>
    </source>
</evidence>
<evidence type="ECO:0000313" key="18">
    <source>
        <dbReference type="Proteomes" id="UP000008237"/>
    </source>
</evidence>
<evidence type="ECO:0000256" key="7">
    <source>
        <dbReference type="ARBA" id="ARBA00023125"/>
    </source>
</evidence>
<organism evidence="18">
    <name type="scientific">Harpegnathos saltator</name>
    <name type="common">Jerdon's jumping ant</name>
    <dbReference type="NCBI Taxonomy" id="610380"/>
    <lineage>
        <taxon>Eukaryota</taxon>
        <taxon>Metazoa</taxon>
        <taxon>Ecdysozoa</taxon>
        <taxon>Arthropoda</taxon>
        <taxon>Hexapoda</taxon>
        <taxon>Insecta</taxon>
        <taxon>Pterygota</taxon>
        <taxon>Neoptera</taxon>
        <taxon>Endopterygota</taxon>
        <taxon>Hymenoptera</taxon>
        <taxon>Apocrita</taxon>
        <taxon>Aculeata</taxon>
        <taxon>Formicoidea</taxon>
        <taxon>Formicidae</taxon>
        <taxon>Ponerinae</taxon>
        <taxon>Ponerini</taxon>
        <taxon>Harpegnathos</taxon>
    </lineage>
</organism>
<keyword evidence="18" id="KW-1185">Reference proteome</keyword>
<evidence type="ECO:0000259" key="16">
    <source>
        <dbReference type="Pfam" id="PF16900"/>
    </source>
</evidence>
<dbReference type="Pfam" id="PF04057">
    <property type="entry name" value="Rep-A_N"/>
    <property type="match status" value="1"/>
</dbReference>
<dbReference type="InterPro" id="IPR007199">
    <property type="entry name" value="Rep_factor-A_N"/>
</dbReference>
<gene>
    <name evidence="17" type="ORF">EAI_09750</name>
</gene>
<dbReference type="FunFam" id="2.40.50.140:FF:000117">
    <property type="entry name" value="Replication protein A subunit"/>
    <property type="match status" value="1"/>
</dbReference>
<dbReference type="Pfam" id="PF08646">
    <property type="entry name" value="Rep_fac-A_C"/>
    <property type="match status" value="1"/>
</dbReference>
<dbReference type="FunFam" id="2.40.50.140:FF:000090">
    <property type="entry name" value="Replication protein A subunit"/>
    <property type="match status" value="1"/>
</dbReference>
<dbReference type="Gene3D" id="2.20.25.10">
    <property type="match status" value="1"/>
</dbReference>
<keyword evidence="4 11" id="KW-0479">Metal-binding</keyword>
<dbReference type="GO" id="GO:0006281">
    <property type="term" value="P:DNA repair"/>
    <property type="evidence" value="ECO:0007669"/>
    <property type="project" value="InterPro"/>
</dbReference>
<protein>
    <recommendedName>
        <fullName evidence="11">Replication protein A subunit</fullName>
    </recommendedName>
</protein>
<dbReference type="EMBL" id="GL453666">
    <property type="protein sequence ID" value="EFN75747.1"/>
    <property type="molecule type" value="Genomic_DNA"/>
</dbReference>
<dbReference type="Pfam" id="PF16900">
    <property type="entry name" value="REPA_OB_2"/>
    <property type="match status" value="1"/>
</dbReference>
<comment type="similarity">
    <text evidence="2 11">Belongs to the replication factor A protein 1 family.</text>
</comment>
<dbReference type="CDD" id="cd04477">
    <property type="entry name" value="RPA1N"/>
    <property type="match status" value="1"/>
</dbReference>
<dbReference type="GO" id="GO:0005634">
    <property type="term" value="C:nucleus"/>
    <property type="evidence" value="ECO:0007669"/>
    <property type="project" value="UniProtKB-SubCell"/>
</dbReference>
<evidence type="ECO:0000256" key="5">
    <source>
        <dbReference type="ARBA" id="ARBA00022771"/>
    </source>
</evidence>
<dbReference type="FunFam" id="2.40.50.140:FF:000041">
    <property type="entry name" value="Replication protein A subunit"/>
    <property type="match status" value="1"/>
</dbReference>